<sequence>MRKKLEGNGLWESSRMMLPEHKAAYVVHQGDLSNKTQPLLDEQEVERMARMIAHSLQFQQAITLVTFQEGREYEQSGIVTAIDQQLRRIRLRLGMDEEAWLDMRRIIGVSAAETTDFYD</sequence>
<reference evidence="2" key="1">
    <citation type="journal article" date="2019" name="Int. J. Syst. Evol. Microbiol.">
        <title>The Global Catalogue of Microorganisms (GCM) 10K type strain sequencing project: providing services to taxonomists for standard genome sequencing and annotation.</title>
        <authorList>
            <consortium name="The Broad Institute Genomics Platform"/>
            <consortium name="The Broad Institute Genome Sequencing Center for Infectious Disease"/>
            <person name="Wu L."/>
            <person name="Ma J."/>
        </authorList>
    </citation>
    <scope>NUCLEOTIDE SEQUENCE [LARGE SCALE GENOMIC DNA]</scope>
    <source>
        <strain evidence="2">CCUG 59129</strain>
    </source>
</reference>
<accession>A0ABW3HPE3</accession>
<evidence type="ECO:0000313" key="1">
    <source>
        <dbReference type="EMBL" id="MFD0959402.1"/>
    </source>
</evidence>
<evidence type="ECO:0000313" key="2">
    <source>
        <dbReference type="Proteomes" id="UP001596989"/>
    </source>
</evidence>
<protein>
    <submittedName>
        <fullName evidence="1">YolD-like family protein</fullName>
    </submittedName>
</protein>
<dbReference type="RefSeq" id="WP_377563514.1">
    <property type="nucleotide sequence ID" value="NZ_JBHTJZ010000009.1"/>
</dbReference>
<keyword evidence="2" id="KW-1185">Reference proteome</keyword>
<dbReference type="InterPro" id="IPR014962">
    <property type="entry name" value="YolD"/>
</dbReference>
<dbReference type="Proteomes" id="UP001596989">
    <property type="component" value="Unassembled WGS sequence"/>
</dbReference>
<dbReference type="Pfam" id="PF08863">
    <property type="entry name" value="YolD"/>
    <property type="match status" value="1"/>
</dbReference>
<comment type="caution">
    <text evidence="1">The sequence shown here is derived from an EMBL/GenBank/DDBJ whole genome shotgun (WGS) entry which is preliminary data.</text>
</comment>
<name>A0ABW3HPE3_9BACL</name>
<gene>
    <name evidence="1" type="ORF">ACFQ2I_08360</name>
</gene>
<organism evidence="1 2">
    <name type="scientific">Paenibacillus chungangensis</name>
    <dbReference type="NCBI Taxonomy" id="696535"/>
    <lineage>
        <taxon>Bacteria</taxon>
        <taxon>Bacillati</taxon>
        <taxon>Bacillota</taxon>
        <taxon>Bacilli</taxon>
        <taxon>Bacillales</taxon>
        <taxon>Paenibacillaceae</taxon>
        <taxon>Paenibacillus</taxon>
    </lineage>
</organism>
<dbReference type="EMBL" id="JBHTJZ010000009">
    <property type="protein sequence ID" value="MFD0959402.1"/>
    <property type="molecule type" value="Genomic_DNA"/>
</dbReference>
<proteinExistence type="predicted"/>